<keyword evidence="3" id="KW-1185">Reference proteome</keyword>
<evidence type="ECO:0000313" key="2">
    <source>
        <dbReference type="EMBL" id="BBP44596.1"/>
    </source>
</evidence>
<protein>
    <recommendedName>
        <fullName evidence="1">Lipoprotein LPP20-like domain-containing protein</fullName>
    </recommendedName>
</protein>
<dbReference type="AlphaFoldDB" id="A0A6F8PR87"/>
<evidence type="ECO:0000259" key="1">
    <source>
        <dbReference type="Pfam" id="PF02169"/>
    </source>
</evidence>
<feature type="domain" description="Lipoprotein LPP20-like" evidence="1">
    <location>
        <begin position="61"/>
        <end position="154"/>
    </location>
</feature>
<dbReference type="InterPro" id="IPR024952">
    <property type="entry name" value="LPP20-like_dom"/>
</dbReference>
<sequence length="200" mass="21161">MKKLALISALSATVFLWGCSETPKQEDEAAAATPVFDCVFPNSKEAAPGWICDEPVPGIEVSAVGIAEPSKAGLSYMKDMAATDARGRLAEQMQVQVQKMVKQYLGTTGVADTETVDAAASSTIKTIANQTLTGSKIYKTRTGPDGKLYALVGFDAASTAKIAENAVKTSMKNDQALWQQFQAQKSFDEMAAGIAQQAAQ</sequence>
<organism evidence="2 3">
    <name type="scientific">Thiosulfativibrio zosterae</name>
    <dbReference type="NCBI Taxonomy" id="2675053"/>
    <lineage>
        <taxon>Bacteria</taxon>
        <taxon>Pseudomonadati</taxon>
        <taxon>Pseudomonadota</taxon>
        <taxon>Gammaproteobacteria</taxon>
        <taxon>Thiotrichales</taxon>
        <taxon>Piscirickettsiaceae</taxon>
        <taxon>Thiosulfativibrio</taxon>
    </lineage>
</organism>
<evidence type="ECO:0000313" key="3">
    <source>
        <dbReference type="Proteomes" id="UP000501466"/>
    </source>
</evidence>
<dbReference type="RefSeq" id="WP_173292305.1">
    <property type="nucleotide sequence ID" value="NZ_AP021888.1"/>
</dbReference>
<dbReference type="EMBL" id="AP021888">
    <property type="protein sequence ID" value="BBP44596.1"/>
    <property type="molecule type" value="Genomic_DNA"/>
</dbReference>
<accession>A0A6F8PR87</accession>
<reference evidence="3" key="1">
    <citation type="submission" date="2019-11" db="EMBL/GenBank/DDBJ databases">
        <title>Isolation and characterization of two novel species in the genus Thiomicrorhabdus.</title>
        <authorList>
            <person name="Mochizuki J."/>
            <person name="Kojima H."/>
            <person name="Fukui M."/>
        </authorList>
    </citation>
    <scope>NUCLEOTIDE SEQUENCE [LARGE SCALE GENOMIC DNA]</scope>
    <source>
        <strain evidence="3">AkT22</strain>
    </source>
</reference>
<name>A0A6F8PR87_9GAMM</name>
<dbReference type="KEGG" id="tzo:THMIRHAT_23420"/>
<dbReference type="Proteomes" id="UP000501466">
    <property type="component" value="Chromosome"/>
</dbReference>
<gene>
    <name evidence="2" type="ORF">THMIRHAT_23420</name>
</gene>
<proteinExistence type="predicted"/>
<dbReference type="Pfam" id="PF02169">
    <property type="entry name" value="LPP20"/>
    <property type="match status" value="1"/>
</dbReference>